<dbReference type="AlphaFoldDB" id="A0A6A4IKV1"/>
<gene>
    <name evidence="1" type="ORF">BT96DRAFT_1012424</name>
</gene>
<proteinExistence type="predicted"/>
<keyword evidence="2" id="KW-1185">Reference proteome</keyword>
<protein>
    <submittedName>
        <fullName evidence="1">Uncharacterized protein</fullName>
    </submittedName>
</protein>
<dbReference type="EMBL" id="ML769386">
    <property type="protein sequence ID" value="KAE9410193.1"/>
    <property type="molecule type" value="Genomic_DNA"/>
</dbReference>
<dbReference type="Proteomes" id="UP000799118">
    <property type="component" value="Unassembled WGS sequence"/>
</dbReference>
<name>A0A6A4IKV1_9AGAR</name>
<accession>A0A6A4IKV1</accession>
<evidence type="ECO:0000313" key="2">
    <source>
        <dbReference type="Proteomes" id="UP000799118"/>
    </source>
</evidence>
<reference evidence="1" key="1">
    <citation type="journal article" date="2019" name="Environ. Microbiol.">
        <title>Fungal ecological strategies reflected in gene transcription - a case study of two litter decomposers.</title>
        <authorList>
            <person name="Barbi F."/>
            <person name="Kohler A."/>
            <person name="Barry K."/>
            <person name="Baskaran P."/>
            <person name="Daum C."/>
            <person name="Fauchery L."/>
            <person name="Ihrmark K."/>
            <person name="Kuo A."/>
            <person name="LaButti K."/>
            <person name="Lipzen A."/>
            <person name="Morin E."/>
            <person name="Grigoriev I.V."/>
            <person name="Henrissat B."/>
            <person name="Lindahl B."/>
            <person name="Martin F."/>
        </authorList>
    </citation>
    <scope>NUCLEOTIDE SEQUENCE</scope>
    <source>
        <strain evidence="1">JB14</strain>
    </source>
</reference>
<organism evidence="1 2">
    <name type="scientific">Gymnopus androsaceus JB14</name>
    <dbReference type="NCBI Taxonomy" id="1447944"/>
    <lineage>
        <taxon>Eukaryota</taxon>
        <taxon>Fungi</taxon>
        <taxon>Dikarya</taxon>
        <taxon>Basidiomycota</taxon>
        <taxon>Agaricomycotina</taxon>
        <taxon>Agaricomycetes</taxon>
        <taxon>Agaricomycetidae</taxon>
        <taxon>Agaricales</taxon>
        <taxon>Marasmiineae</taxon>
        <taxon>Omphalotaceae</taxon>
        <taxon>Gymnopus</taxon>
    </lineage>
</organism>
<sequence length="238" mass="27188">MSLKNPVLERSLADISDYNLSWCGNIRMSRDFRPIESVPGIVNHCNFDVPSAATTTTYTRIDSDAELVIDIIGTISKSYTISSDGNSYHILWLTAGSQSDKYSSEYQFMSRQVNRISDFSRQEPILWESEEPLLCADRMFPAFDINNVIIVNPAYSLQWFEGIRVVIDKYTNIVSFDAKRLIQPSTMQTPATIPNQLFLFRCHLYREDKVVADGGEHNGWSFMRTYVLKASRVGDIEQ</sequence>
<evidence type="ECO:0000313" key="1">
    <source>
        <dbReference type="EMBL" id="KAE9410193.1"/>
    </source>
</evidence>